<accession>A0A699WS64</accession>
<evidence type="ECO:0000256" key="1">
    <source>
        <dbReference type="SAM" id="MobiDB-lite"/>
    </source>
</evidence>
<reference evidence="2" key="1">
    <citation type="journal article" date="2019" name="Sci. Rep.">
        <title>Draft genome of Tanacetum cinerariifolium, the natural source of mosquito coil.</title>
        <authorList>
            <person name="Yamashiro T."/>
            <person name="Shiraishi A."/>
            <person name="Satake H."/>
            <person name="Nakayama K."/>
        </authorList>
    </citation>
    <scope>NUCLEOTIDE SEQUENCE</scope>
</reference>
<dbReference type="AlphaFoldDB" id="A0A699WS64"/>
<name>A0A699WS64_TANCI</name>
<proteinExistence type="predicted"/>
<feature type="compositionally biased region" description="Low complexity" evidence="1">
    <location>
        <begin position="45"/>
        <end position="54"/>
    </location>
</feature>
<feature type="region of interest" description="Disordered" evidence="1">
    <location>
        <begin position="35"/>
        <end position="78"/>
    </location>
</feature>
<comment type="caution">
    <text evidence="2">The sequence shown here is derived from an EMBL/GenBank/DDBJ whole genome shotgun (WGS) entry which is preliminary data.</text>
</comment>
<dbReference type="EMBL" id="BKCJ011756066">
    <property type="protein sequence ID" value="GFD50327.1"/>
    <property type="molecule type" value="Genomic_DNA"/>
</dbReference>
<feature type="compositionally biased region" description="Polar residues" evidence="1">
    <location>
        <begin position="58"/>
        <end position="67"/>
    </location>
</feature>
<evidence type="ECO:0000313" key="2">
    <source>
        <dbReference type="EMBL" id="GFD50327.1"/>
    </source>
</evidence>
<organism evidence="2">
    <name type="scientific">Tanacetum cinerariifolium</name>
    <name type="common">Dalmatian daisy</name>
    <name type="synonym">Chrysanthemum cinerariifolium</name>
    <dbReference type="NCBI Taxonomy" id="118510"/>
    <lineage>
        <taxon>Eukaryota</taxon>
        <taxon>Viridiplantae</taxon>
        <taxon>Streptophyta</taxon>
        <taxon>Embryophyta</taxon>
        <taxon>Tracheophyta</taxon>
        <taxon>Spermatophyta</taxon>
        <taxon>Magnoliopsida</taxon>
        <taxon>eudicotyledons</taxon>
        <taxon>Gunneridae</taxon>
        <taxon>Pentapetalae</taxon>
        <taxon>asterids</taxon>
        <taxon>campanulids</taxon>
        <taxon>Asterales</taxon>
        <taxon>Asteraceae</taxon>
        <taxon>Asteroideae</taxon>
        <taxon>Anthemideae</taxon>
        <taxon>Anthemidinae</taxon>
        <taxon>Tanacetum</taxon>
    </lineage>
</organism>
<gene>
    <name evidence="2" type="ORF">Tci_922296</name>
</gene>
<sequence length="78" mass="8291">MGIDEQVSSMASGPKGALERRDTIAFNMAFRPGSTCPSSTHVTHKVSCSSSPSKHSTRGNVCSQTSLGEDASYRVDQK</sequence>
<protein>
    <submittedName>
        <fullName evidence="2">Uncharacterized protein</fullName>
    </submittedName>
</protein>